<dbReference type="GO" id="GO:0035277">
    <property type="term" value="P:spiracle morphogenesis, open tracheal system"/>
    <property type="evidence" value="ECO:0007669"/>
    <property type="project" value="UniProtKB-ARBA"/>
</dbReference>
<evidence type="ECO:0000256" key="1">
    <source>
        <dbReference type="ARBA" id="ARBA00004123"/>
    </source>
</evidence>
<evidence type="ECO:0000256" key="9">
    <source>
        <dbReference type="ARBA" id="ARBA00023242"/>
    </source>
</evidence>
<keyword evidence="5" id="KW-0805">Transcription regulation</keyword>
<evidence type="ECO:0000256" key="6">
    <source>
        <dbReference type="ARBA" id="ARBA00023125"/>
    </source>
</evidence>
<dbReference type="GO" id="GO:0045892">
    <property type="term" value="P:negative regulation of DNA-templated transcription"/>
    <property type="evidence" value="ECO:0007669"/>
    <property type="project" value="UniProtKB-ARBA"/>
</dbReference>
<evidence type="ECO:0000256" key="12">
    <source>
        <dbReference type="ARBA" id="ARBA00080285"/>
    </source>
</evidence>
<dbReference type="GO" id="GO:0007500">
    <property type="term" value="P:mesodermal cell fate determination"/>
    <property type="evidence" value="ECO:0007669"/>
    <property type="project" value="UniProtKB-ARBA"/>
</dbReference>
<feature type="region of interest" description="Disordered" evidence="14">
    <location>
        <begin position="261"/>
        <end position="285"/>
    </location>
</feature>
<keyword evidence="7" id="KW-0010">Activator</keyword>
<feature type="region of interest" description="Disordered" evidence="14">
    <location>
        <begin position="734"/>
        <end position="755"/>
    </location>
</feature>
<proteinExistence type="inferred from homology"/>
<feature type="domain" description="HMG box" evidence="16">
    <location>
        <begin position="1105"/>
        <end position="1173"/>
    </location>
</feature>
<dbReference type="GO" id="GO:0000785">
    <property type="term" value="C:chromatin"/>
    <property type="evidence" value="ECO:0007669"/>
    <property type="project" value="TreeGrafter"/>
</dbReference>
<dbReference type="GO" id="GO:0019900">
    <property type="term" value="F:kinase binding"/>
    <property type="evidence" value="ECO:0007669"/>
    <property type="project" value="UniProtKB-ARBA"/>
</dbReference>
<dbReference type="EnsemblMetazoa" id="GMOY001956-RA">
    <property type="protein sequence ID" value="GMOY001956-PA"/>
    <property type="gene ID" value="GMOY001956"/>
</dbReference>
<dbReference type="PANTHER" id="PTHR10373:SF38">
    <property type="entry name" value="PROTEIN PANGOLIN, ISOFORM J"/>
    <property type="match status" value="1"/>
</dbReference>
<accession>A0A1B0FEB9</accession>
<keyword evidence="4" id="KW-0709">Segmentation polarity protein</keyword>
<dbReference type="Pfam" id="PF00505">
    <property type="entry name" value="HMG_box"/>
    <property type="match status" value="1"/>
</dbReference>
<dbReference type="VEuPathDB" id="VectorBase:GMOY001956"/>
<dbReference type="GO" id="GO:0000978">
    <property type="term" value="F:RNA polymerase II cis-regulatory region sequence-specific DNA binding"/>
    <property type="evidence" value="ECO:0007669"/>
    <property type="project" value="TreeGrafter"/>
</dbReference>
<feature type="compositionally biased region" description="Low complexity" evidence="14">
    <location>
        <begin position="266"/>
        <end position="284"/>
    </location>
</feature>
<dbReference type="EMBL" id="CCAG010021514">
    <property type="status" value="NOT_ANNOTATED_CDS"/>
    <property type="molecule type" value="Genomic_DNA"/>
</dbReference>
<dbReference type="PANTHER" id="PTHR10373">
    <property type="entry name" value="TRANSCRIPTION FACTOR 7 FAMILY MEMBER"/>
    <property type="match status" value="1"/>
</dbReference>
<keyword evidence="4" id="KW-0217">Developmental protein</keyword>
<keyword evidence="15" id="KW-0472">Membrane</keyword>
<comment type="function">
    <text evidence="10">Segment polarity protein. Functions together with arm to transduce the Wingless (Wg) signal in embryos and in developing adult tissues. Acts as a transcriptional activator, but in the absence of arm, it binds to gro and acts as a transcriptional repressor of wg-responsive genes.</text>
</comment>
<dbReference type="PROSITE" id="PS50118">
    <property type="entry name" value="HMG_BOX_2"/>
    <property type="match status" value="1"/>
</dbReference>
<evidence type="ECO:0000256" key="10">
    <source>
        <dbReference type="ARBA" id="ARBA00053480"/>
    </source>
</evidence>
<evidence type="ECO:0000256" key="13">
    <source>
        <dbReference type="PROSITE-ProRule" id="PRU00267"/>
    </source>
</evidence>
<reference evidence="17" key="1">
    <citation type="submission" date="2020-05" db="UniProtKB">
        <authorList>
            <consortium name="EnsemblMetazoa"/>
        </authorList>
    </citation>
    <scope>IDENTIFICATION</scope>
    <source>
        <strain evidence="17">Yale</strain>
    </source>
</reference>
<organism evidence="17 18">
    <name type="scientific">Glossina morsitans morsitans</name>
    <name type="common">Savannah tsetse fly</name>
    <dbReference type="NCBI Taxonomy" id="37546"/>
    <lineage>
        <taxon>Eukaryota</taxon>
        <taxon>Metazoa</taxon>
        <taxon>Ecdysozoa</taxon>
        <taxon>Arthropoda</taxon>
        <taxon>Hexapoda</taxon>
        <taxon>Insecta</taxon>
        <taxon>Pterygota</taxon>
        <taxon>Neoptera</taxon>
        <taxon>Endopterygota</taxon>
        <taxon>Diptera</taxon>
        <taxon>Brachycera</taxon>
        <taxon>Muscomorpha</taxon>
        <taxon>Hippoboscoidea</taxon>
        <taxon>Glossinidae</taxon>
        <taxon>Glossina</taxon>
    </lineage>
</organism>
<evidence type="ECO:0000256" key="15">
    <source>
        <dbReference type="SAM" id="Phobius"/>
    </source>
</evidence>
<evidence type="ECO:0000256" key="2">
    <source>
        <dbReference type="ARBA" id="ARBA00006569"/>
    </source>
</evidence>
<dbReference type="FunFam" id="1.10.30.10:FF:000001">
    <property type="entry name" value="transcription factor 7 isoform X2"/>
    <property type="match status" value="1"/>
</dbReference>
<evidence type="ECO:0000313" key="18">
    <source>
        <dbReference type="Proteomes" id="UP000092444"/>
    </source>
</evidence>
<feature type="region of interest" description="Disordered" evidence="14">
    <location>
        <begin position="1229"/>
        <end position="1262"/>
    </location>
</feature>
<dbReference type="SMART" id="SM00398">
    <property type="entry name" value="HMG"/>
    <property type="match status" value="1"/>
</dbReference>
<dbReference type="Gene3D" id="1.10.30.10">
    <property type="entry name" value="High mobility group box domain"/>
    <property type="match status" value="2"/>
</dbReference>
<sequence length="1281" mass="140942">KPLKIYLCVQKLVFFVLLSPLICLHIISGLYTFPSTQYPYPMISPEMSQVASWHTPSVYSAASSFRGPYPSSIPMNTTLSSDFPFRFSPSLLPSVHTSPHHVLNTHPAIVTTAKQDCNNQESPSTNHRFSSPESEQLYSGMQNLMQTTLTSTVAAAETAITTVMSQPASSYFSGHTDFLLPLPPSTSLVNNNTVTHVFTNGTVSNSVGPFGCSVSNSCVLTSSSTTVAVSARKYLSPTSHGLGTDFSGYFPVPSISPTPVCSPTMSQSSLSSLGSPSSSSSSSLTDLTNFKTKRIKPLLSPSLSYPGDDDHNTLQTPGTFVAPAAVATLASDTTDDRSRHVANEPNDESSQNSDYKLKALQIKEDIVKQNIKHSHDKTSTNIIYPVNIPRSPQIFRTKGRSLLHRLASYAAAKNNNGNYLSLSSQTRHLEKIAKRSLRLKADLKQSSLLFEIIKHRNKEKNCTSKDSEMESPVSPAFFIAPQVLYSQLTAANTTTPTATPNVKPADVSLHIMDFTRSTAELPPTMESTLNKAVNLQVHADRFSQFSDNGDPILNCSSPIASLRSSSSLSSGTPSPPTSMNPLHLWQSQLKALFKAEQLMEKYLALNQDMRQLFVDTFSQSSENSANCGDEYNQYKKPHILAKNQQILVQSIISNIKLLTKQCENARQIYLRGLRRYEEDTSLELESAKFSKVVRELVDLALTTAAELMPLKPVFPQERESEQIIFKVERSECSEHKPEKGQDIPKIGANGENDNKTDDKEIMIESSTCIWHPKNLGLRLNEGAVTAAEILLECAAINQKGGLYKTAVIKENREQALNSTVALPNQTQHIMSQSSPTAYHSVDDIQSLNKLMSDAGASSFLTALSNRTSAKQFQMDAFPGYAIQSNHASITSLPLHTLDNLSKRDTSDSSCKKNSGTNDEPSIAVQLTVPQASVTKMCSKSSDSSLISTSTSTPPLELLPIFSAPITPTDQQNTNSNSQHAHLYRTHATTSNASSAAAAVAALQERALNEMFTARFNALTAAAVINAATASVKATIVSQSDNSTNEAITNSSLTAANVTTNPLTYSDGPFDLSISSKLKKMNLESKNIQGTDNCRDNSSEKKKPHIKKPLNAFMLYMKEMRAKVVAECTLKESAAINQILGRRWHSLSREQQAKYYELAKQARALHMQLYPNWSARDNYGFVSKKKKRKKDRSPADSGGIALKNWHALGREEQAKYYELARRERQLHMQLYPDWSSRTNASRGKKRKRKQDSNPDGGNNNLKKCRARFGLDQQSSWCKPCRY</sequence>
<evidence type="ECO:0000256" key="11">
    <source>
        <dbReference type="ARBA" id="ARBA00061799"/>
    </source>
</evidence>
<feature type="region of interest" description="Disordered" evidence="14">
    <location>
        <begin position="331"/>
        <end position="353"/>
    </location>
</feature>
<keyword evidence="15" id="KW-0812">Transmembrane</keyword>
<name>A0A1B0FEB9_GLOMM</name>
<dbReference type="GO" id="GO:0001228">
    <property type="term" value="F:DNA-binding transcription activator activity, RNA polymerase II-specific"/>
    <property type="evidence" value="ECO:0007669"/>
    <property type="project" value="UniProtKB-ARBA"/>
</dbReference>
<dbReference type="InterPro" id="IPR024940">
    <property type="entry name" value="TCF/LEF"/>
</dbReference>
<dbReference type="GO" id="GO:0007435">
    <property type="term" value="P:salivary gland morphogenesis"/>
    <property type="evidence" value="ECO:0007669"/>
    <property type="project" value="UniProtKB-ARBA"/>
</dbReference>
<dbReference type="InterPro" id="IPR036910">
    <property type="entry name" value="HMG_box_dom_sf"/>
</dbReference>
<dbReference type="EMBL" id="CCAG010021513">
    <property type="status" value="NOT_ANNOTATED_CDS"/>
    <property type="molecule type" value="Genomic_DNA"/>
</dbReference>
<evidence type="ECO:0000259" key="16">
    <source>
        <dbReference type="PROSITE" id="PS50118"/>
    </source>
</evidence>
<feature type="compositionally biased region" description="Basic and acidic residues" evidence="14">
    <location>
        <begin position="900"/>
        <end position="910"/>
    </location>
</feature>
<comment type="similarity">
    <text evidence="2">Belongs to the TCF/LEF family.</text>
</comment>
<protein>
    <recommendedName>
        <fullName evidence="12">dTCF</fullName>
    </recommendedName>
</protein>
<dbReference type="GO" id="GO:0072091">
    <property type="term" value="P:regulation of stem cell proliferation"/>
    <property type="evidence" value="ECO:0007669"/>
    <property type="project" value="UniProtKB-ARBA"/>
</dbReference>
<dbReference type="GO" id="GO:0010628">
    <property type="term" value="P:positive regulation of gene expression"/>
    <property type="evidence" value="ECO:0007669"/>
    <property type="project" value="UniProtKB-ARBA"/>
</dbReference>
<dbReference type="GO" id="GO:0001222">
    <property type="term" value="F:transcription corepressor binding"/>
    <property type="evidence" value="ECO:0007669"/>
    <property type="project" value="UniProtKB-ARBA"/>
</dbReference>
<dbReference type="GO" id="GO:0007367">
    <property type="term" value="P:segment polarity determination"/>
    <property type="evidence" value="ECO:0007669"/>
    <property type="project" value="UniProtKB-KW"/>
</dbReference>
<dbReference type="Proteomes" id="UP000092444">
    <property type="component" value="Unassembled WGS sequence"/>
</dbReference>
<feature type="region of interest" description="Disordered" evidence="14">
    <location>
        <begin position="900"/>
        <end position="922"/>
    </location>
</feature>
<evidence type="ECO:0000256" key="14">
    <source>
        <dbReference type="SAM" id="MobiDB-lite"/>
    </source>
</evidence>
<dbReference type="STRING" id="37546.A0A1B0FEB9"/>
<comment type="subcellular location">
    <subcellularLocation>
        <location evidence="1">Nucleus</location>
    </subcellularLocation>
</comment>
<evidence type="ECO:0000256" key="5">
    <source>
        <dbReference type="ARBA" id="ARBA00023015"/>
    </source>
</evidence>
<feature type="DNA-binding region" description="HMG box" evidence="13">
    <location>
        <begin position="1105"/>
        <end position="1173"/>
    </location>
</feature>
<keyword evidence="3" id="KW-0879">Wnt signaling pathway</keyword>
<keyword evidence="15" id="KW-1133">Transmembrane helix</keyword>
<dbReference type="CDD" id="cd21996">
    <property type="entry name" value="HMG-box_TCF7-like"/>
    <property type="match status" value="1"/>
</dbReference>
<keyword evidence="6 13" id="KW-0238">DNA-binding</keyword>
<evidence type="ECO:0000256" key="3">
    <source>
        <dbReference type="ARBA" id="ARBA00022687"/>
    </source>
</evidence>
<comment type="subunit">
    <text evidence="11">Binds to the beta-catenin homolog arm or to gro.</text>
</comment>
<dbReference type="GO" id="GO:0060070">
    <property type="term" value="P:canonical Wnt signaling pathway"/>
    <property type="evidence" value="ECO:0007669"/>
    <property type="project" value="TreeGrafter"/>
</dbReference>
<evidence type="ECO:0000256" key="8">
    <source>
        <dbReference type="ARBA" id="ARBA00023163"/>
    </source>
</evidence>
<evidence type="ECO:0000256" key="4">
    <source>
        <dbReference type="ARBA" id="ARBA00022716"/>
    </source>
</evidence>
<dbReference type="GO" id="GO:1990907">
    <property type="term" value="C:beta-catenin-TCF complex"/>
    <property type="evidence" value="ECO:0007669"/>
    <property type="project" value="TreeGrafter"/>
</dbReference>
<dbReference type="SUPFAM" id="SSF47095">
    <property type="entry name" value="HMG-box"/>
    <property type="match status" value="2"/>
</dbReference>
<dbReference type="InterPro" id="IPR009071">
    <property type="entry name" value="HMG_box_dom"/>
</dbReference>
<evidence type="ECO:0000313" key="17">
    <source>
        <dbReference type="EnsemblMetazoa" id="GMOY001956-PA"/>
    </source>
</evidence>
<dbReference type="GO" id="GO:0007476">
    <property type="term" value="P:imaginal disc-derived wing morphogenesis"/>
    <property type="evidence" value="ECO:0007669"/>
    <property type="project" value="UniProtKB-ARBA"/>
</dbReference>
<evidence type="ECO:0000256" key="7">
    <source>
        <dbReference type="ARBA" id="ARBA00023159"/>
    </source>
</evidence>
<keyword evidence="8" id="KW-0804">Transcription</keyword>
<feature type="transmembrane region" description="Helical" evidence="15">
    <location>
        <begin position="12"/>
        <end position="33"/>
    </location>
</feature>
<keyword evidence="18" id="KW-1185">Reference proteome</keyword>
<dbReference type="SMART" id="SM01366">
    <property type="entry name" value="c-clamp"/>
    <property type="match status" value="1"/>
</dbReference>
<keyword evidence="9 13" id="KW-0539">Nucleus</keyword>